<comment type="similarity">
    <text evidence="10">In the C-terminal section; belongs to the eukaryotic GTase family.</text>
</comment>
<dbReference type="CDD" id="cd07895">
    <property type="entry name" value="Adenylation_mRNA_capping"/>
    <property type="match status" value="1"/>
</dbReference>
<dbReference type="InterPro" id="IPR001339">
    <property type="entry name" value="mRNA_cap_enzyme_adenylation"/>
</dbReference>
<evidence type="ECO:0000256" key="5">
    <source>
        <dbReference type="ARBA" id="ARBA00022741"/>
    </source>
</evidence>
<dbReference type="GO" id="GO:0004721">
    <property type="term" value="F:phosphoprotein phosphatase activity"/>
    <property type="evidence" value="ECO:0007669"/>
    <property type="project" value="UniProtKB-UniRule"/>
</dbReference>
<dbReference type="GO" id="GO:0006370">
    <property type="term" value="P:7-methylguanosine mRNA capping"/>
    <property type="evidence" value="ECO:0007669"/>
    <property type="project" value="UniProtKB-UniRule"/>
</dbReference>
<evidence type="ECO:0000313" key="17">
    <source>
        <dbReference type="Proteomes" id="UP000030665"/>
    </source>
</evidence>
<evidence type="ECO:0000259" key="14">
    <source>
        <dbReference type="Pfam" id="PF01331"/>
    </source>
</evidence>
<sequence length="612" mass="70619">MSKRSWSQANSELGPPGRWLHCPRKGKTPLGHRYDQVVPEENRFYPSMALKGGGDLGDKEIGLWIDLTNTRRFYDKEEIEDAGVEYVKLNCKGYGECPSEEQVQQFINICKNFSKRSDKIVGILFQFVLLLHSVNVGGFSGPLYAWVQSHRILDCILPRHREKLQVSFHLAFVRGRVCVKCIQVSWIVVIIIDAAIAAFVSARPPGIYKQEYLKELYRRYDDVAFAPDAPELPEWCLETVNYVRKACREYCNYKKYVYSYSLEKSFAVLSHFYFRKDFPGSQPISLDRDNINLLQMHPYMVSWKADGTRYLMFIDGKHRTFLIDRDNNVFVAPTLTFLLPGGDTSLTRTLVDGELVFDVFAGQKTPRYLIYDVIAYCGDLVRERLFHDRHEIIRKRIIGPRTEALSSKRIVREREPFGIRQKPFFELSCIEKVGSNWKPAERLFLFEFKVLSMDVSHETDGVVLQRVDEPYVGGRCPTVLKWKPSSLNSVDFLLRIEKERRPGFISQYVGKLMVLDSKVPFDNMPVTKDLLKYNNKIIECSVVDGVWTFIRERTDKSFPNSYETASGVRKSIRFPITKDDLIHFVKAMSLKYRLLPGSFVALEAAPSSLDTA</sequence>
<dbReference type="PIRSF" id="PIRSF036958">
    <property type="entry name" value="mRNA_capping_HCE"/>
    <property type="match status" value="1"/>
</dbReference>
<evidence type="ECO:0000256" key="6">
    <source>
        <dbReference type="ARBA" id="ARBA00023042"/>
    </source>
</evidence>
<dbReference type="GO" id="GO:0140818">
    <property type="term" value="F:mRNA 5'-triphosphate monophosphatase activity"/>
    <property type="evidence" value="ECO:0007669"/>
    <property type="project" value="UniProtKB-EC"/>
</dbReference>
<evidence type="ECO:0000313" key="16">
    <source>
        <dbReference type="EMBL" id="CDW52813.1"/>
    </source>
</evidence>
<dbReference type="PANTHER" id="PTHR10367">
    <property type="entry name" value="MRNA-CAPPING ENZYME"/>
    <property type="match status" value="1"/>
</dbReference>
<dbReference type="GO" id="GO:0005525">
    <property type="term" value="F:GTP binding"/>
    <property type="evidence" value="ECO:0007669"/>
    <property type="project" value="UniProtKB-UniRule"/>
</dbReference>
<comment type="catalytic activity">
    <reaction evidence="9">
        <text>a 5'-end diphospho-ribonucleoside in mRNA + GTP + H(+) = a 5'-end (5'-triphosphoguanosine)-ribonucleoside in mRNA + diphosphate</text>
        <dbReference type="Rhea" id="RHEA:67012"/>
        <dbReference type="Rhea" id="RHEA-COMP:17165"/>
        <dbReference type="Rhea" id="RHEA-COMP:17166"/>
        <dbReference type="ChEBI" id="CHEBI:15378"/>
        <dbReference type="ChEBI" id="CHEBI:33019"/>
        <dbReference type="ChEBI" id="CHEBI:37565"/>
        <dbReference type="ChEBI" id="CHEBI:167616"/>
        <dbReference type="ChEBI" id="CHEBI:167617"/>
        <dbReference type="EC" id="2.7.7.50"/>
    </reaction>
    <physiologicalReaction direction="left-to-right" evidence="9">
        <dbReference type="Rhea" id="RHEA:67013"/>
    </physiologicalReaction>
</comment>
<evidence type="ECO:0000256" key="12">
    <source>
        <dbReference type="PIRSR" id="PIRSR036958-3"/>
    </source>
</evidence>
<dbReference type="AlphaFoldDB" id="A0A077YZB8"/>
<dbReference type="Gene3D" id="2.40.50.140">
    <property type="entry name" value="Nucleic acid-binding proteins"/>
    <property type="match status" value="1"/>
</dbReference>
<evidence type="ECO:0000256" key="2">
    <source>
        <dbReference type="ARBA" id="ARBA00022664"/>
    </source>
</evidence>
<reference evidence="16" key="2">
    <citation type="submission" date="2014-03" db="EMBL/GenBank/DDBJ databases">
        <title>The whipworm genome and dual-species transcriptomics of an intimate host-pathogen interaction.</title>
        <authorList>
            <person name="Foth B.J."/>
            <person name="Tsai I.J."/>
            <person name="Reid A.J."/>
            <person name="Bancroft A.J."/>
            <person name="Nichol S."/>
            <person name="Tracey A."/>
            <person name="Holroyd N."/>
            <person name="Cotton J.A."/>
            <person name="Stanley E.J."/>
            <person name="Zarowiecki M."/>
            <person name="Liu J.Z."/>
            <person name="Huckvale T."/>
            <person name="Cooper P.J."/>
            <person name="Grencis R.K."/>
            <person name="Berriman M."/>
        </authorList>
    </citation>
    <scope>NUCLEOTIDE SEQUENCE [LARGE SCALE GENOMIC DNA]</scope>
</reference>
<comment type="similarity">
    <text evidence="10">In the N-terminal section; belongs to the non-receptor class of the protein-tyrosine phosphatase family.</text>
</comment>
<keyword evidence="7 10" id="KW-0342">GTP-binding</keyword>
<feature type="region of interest" description="Disordered" evidence="13">
    <location>
        <begin position="1"/>
        <end position="20"/>
    </location>
</feature>
<dbReference type="FunFam" id="2.40.50.140:FF:000291">
    <property type="entry name" value="mRNA-capping enzyme"/>
    <property type="match status" value="1"/>
</dbReference>
<dbReference type="GO" id="GO:0004484">
    <property type="term" value="F:mRNA guanylyltransferase activity"/>
    <property type="evidence" value="ECO:0007669"/>
    <property type="project" value="UniProtKB-UniRule"/>
</dbReference>
<evidence type="ECO:0000256" key="4">
    <source>
        <dbReference type="ARBA" id="ARBA00022695"/>
    </source>
</evidence>
<dbReference type="EC" id="2.7.7.50" evidence="10"/>
<feature type="domain" description="mRNA capping enzyme adenylation" evidence="14">
    <location>
        <begin position="282"/>
        <end position="483"/>
    </location>
</feature>
<organism evidence="16 17">
    <name type="scientific">Trichuris trichiura</name>
    <name type="common">Whipworm</name>
    <name type="synonym">Trichocephalus trichiurus</name>
    <dbReference type="NCBI Taxonomy" id="36087"/>
    <lineage>
        <taxon>Eukaryota</taxon>
        <taxon>Metazoa</taxon>
        <taxon>Ecdysozoa</taxon>
        <taxon>Nematoda</taxon>
        <taxon>Enoplea</taxon>
        <taxon>Dorylaimia</taxon>
        <taxon>Trichinellida</taxon>
        <taxon>Trichuridae</taxon>
        <taxon>Trichuris</taxon>
    </lineage>
</organism>
<dbReference type="SUPFAM" id="SSF52799">
    <property type="entry name" value="(Phosphotyrosine protein) phosphatases II"/>
    <property type="match status" value="2"/>
</dbReference>
<dbReference type="EC" id="3.6.1.74" evidence="10"/>
<feature type="binding site" evidence="12">
    <location>
        <position position="309"/>
    </location>
    <ligand>
        <name>GTP</name>
        <dbReference type="ChEBI" id="CHEBI:37565"/>
    </ligand>
</feature>
<keyword evidence="3 10" id="KW-0808">Transferase</keyword>
<dbReference type="STRING" id="36087.A0A077YZB8"/>
<dbReference type="InterPro" id="IPR017074">
    <property type="entry name" value="mRNA_cap_enz_bifunc"/>
</dbReference>
<comment type="catalytic activity">
    <reaction evidence="10">
        <text>a 5'-end triphospho-ribonucleoside in mRNA + H2O = a 5'-end diphospho-ribonucleoside in mRNA + phosphate + H(+)</text>
        <dbReference type="Rhea" id="RHEA:67004"/>
        <dbReference type="Rhea" id="RHEA-COMP:17164"/>
        <dbReference type="Rhea" id="RHEA-COMP:17165"/>
        <dbReference type="ChEBI" id="CHEBI:15377"/>
        <dbReference type="ChEBI" id="CHEBI:15378"/>
        <dbReference type="ChEBI" id="CHEBI:43474"/>
        <dbReference type="ChEBI" id="CHEBI:167616"/>
        <dbReference type="ChEBI" id="CHEBI:167618"/>
        <dbReference type="EC" id="3.6.1.74"/>
    </reaction>
</comment>
<dbReference type="GO" id="GO:0005524">
    <property type="term" value="F:ATP binding"/>
    <property type="evidence" value="ECO:0007669"/>
    <property type="project" value="InterPro"/>
</dbReference>
<dbReference type="Gene3D" id="3.90.190.10">
    <property type="entry name" value="Protein tyrosine phosphatase superfamily"/>
    <property type="match status" value="2"/>
</dbReference>
<keyword evidence="17" id="KW-1185">Reference proteome</keyword>
<dbReference type="InterPro" id="IPR012340">
    <property type="entry name" value="NA-bd_OB-fold"/>
</dbReference>
<protein>
    <recommendedName>
        <fullName evidence="10">mRNA-capping enzyme</fullName>
    </recommendedName>
    <domain>
        <recommendedName>
            <fullName evidence="10">mRNA 5'-triphosphate monophosphatase</fullName>
            <ecNumber evidence="10">3.6.1.74</ecNumber>
        </recommendedName>
        <alternativeName>
            <fullName evidence="10">mRNA 5'-phosphatase</fullName>
        </alternativeName>
    </domain>
    <domain>
        <recommendedName>
            <fullName evidence="10">mRNA guanylyltransferase</fullName>
            <ecNumber evidence="10">2.7.7.50</ecNumber>
        </recommendedName>
        <alternativeName>
            <fullName evidence="10">GTP--RNA guanylyltransferase</fullName>
            <shortName evidence="10">GTase</shortName>
        </alternativeName>
    </domain>
</protein>
<gene>
    <name evidence="16" type="ORF">TTRE_0000107501</name>
</gene>
<dbReference type="InterPro" id="IPR013846">
    <property type="entry name" value="mRNA_cap_enzyme_C"/>
</dbReference>
<evidence type="ECO:0000256" key="13">
    <source>
        <dbReference type="SAM" id="MobiDB-lite"/>
    </source>
</evidence>
<dbReference type="InterPro" id="IPR029021">
    <property type="entry name" value="Prot-tyrosine_phosphatase-like"/>
</dbReference>
<comment type="subcellular location">
    <subcellularLocation>
        <location evidence="1 10">Nucleus</location>
    </subcellularLocation>
</comment>
<feature type="binding site" evidence="12">
    <location>
        <position position="325"/>
    </location>
    <ligand>
        <name>GTP</name>
        <dbReference type="ChEBI" id="CHEBI:37565"/>
    </ligand>
</feature>
<dbReference type="Proteomes" id="UP000030665">
    <property type="component" value="Unassembled WGS sequence"/>
</dbReference>
<keyword evidence="10" id="KW-0378">Hydrolase</keyword>
<feature type="domain" description="mRNA capping enzyme C-terminal" evidence="15">
    <location>
        <begin position="488"/>
        <end position="582"/>
    </location>
</feature>
<name>A0A077YZB8_TRITR</name>
<evidence type="ECO:0000259" key="15">
    <source>
        <dbReference type="Pfam" id="PF03919"/>
    </source>
</evidence>
<reference evidence="16" key="1">
    <citation type="submission" date="2014-01" db="EMBL/GenBank/DDBJ databases">
        <authorList>
            <person name="Aslett M."/>
        </authorList>
    </citation>
    <scope>NUCLEOTIDE SEQUENCE</scope>
</reference>
<keyword evidence="4 10" id="KW-0548">Nucleotidyltransferase</keyword>
<evidence type="ECO:0000256" key="9">
    <source>
        <dbReference type="ARBA" id="ARBA00044624"/>
    </source>
</evidence>
<keyword evidence="5 10" id="KW-0547">Nucleotide-binding</keyword>
<keyword evidence="6 10" id="KW-0506">mRNA capping</keyword>
<dbReference type="Pfam" id="PF03919">
    <property type="entry name" value="mRNA_cap_C"/>
    <property type="match status" value="1"/>
</dbReference>
<dbReference type="OrthoDB" id="200924at2759"/>
<feature type="active site" description="N6-GMP-lysine intermediate" evidence="11">
    <location>
        <position position="304"/>
    </location>
</feature>
<accession>A0A077YZB8</accession>
<feature type="binding site" evidence="12">
    <location>
        <begin position="551"/>
        <end position="556"/>
    </location>
    <ligand>
        <name>GTP</name>
        <dbReference type="ChEBI" id="CHEBI:37565"/>
    </ligand>
</feature>
<keyword evidence="2 10" id="KW-0507">mRNA processing</keyword>
<feature type="binding site" evidence="12">
    <location>
        <begin position="481"/>
        <end position="483"/>
    </location>
    <ligand>
        <name>GTP</name>
        <dbReference type="ChEBI" id="CHEBI:37565"/>
    </ligand>
</feature>
<feature type="binding site" evidence="12">
    <location>
        <begin position="352"/>
        <end position="354"/>
    </location>
    <ligand>
        <name>GTP</name>
        <dbReference type="ChEBI" id="CHEBI:37565"/>
    </ligand>
</feature>
<dbReference type="PANTHER" id="PTHR10367:SF17">
    <property type="entry name" value="MRNA-CAPPING ENZYME"/>
    <property type="match status" value="1"/>
</dbReference>
<dbReference type="SUPFAM" id="SSF56091">
    <property type="entry name" value="DNA ligase/mRNA capping enzyme, catalytic domain"/>
    <property type="match status" value="1"/>
</dbReference>
<dbReference type="Gene3D" id="3.30.470.30">
    <property type="entry name" value="DNA ligase/mRNA capping enzyme"/>
    <property type="match status" value="1"/>
</dbReference>
<dbReference type="GO" id="GO:0004651">
    <property type="term" value="F:polynucleotide 5'-phosphatase activity"/>
    <property type="evidence" value="ECO:0007669"/>
    <property type="project" value="UniProtKB-UniRule"/>
</dbReference>
<evidence type="ECO:0000256" key="10">
    <source>
        <dbReference type="PIRNR" id="PIRNR036958"/>
    </source>
</evidence>
<keyword evidence="8 10" id="KW-0539">Nucleus</keyword>
<proteinExistence type="inferred from homology"/>
<dbReference type="EMBL" id="HG805832">
    <property type="protein sequence ID" value="CDW52813.1"/>
    <property type="molecule type" value="Genomic_DNA"/>
</dbReference>
<dbReference type="SUPFAM" id="SSF50249">
    <property type="entry name" value="Nucleic acid-binding proteins"/>
    <property type="match status" value="1"/>
</dbReference>
<evidence type="ECO:0000256" key="1">
    <source>
        <dbReference type="ARBA" id="ARBA00004123"/>
    </source>
</evidence>
<comment type="function">
    <text evidence="10">Bifunctional mRNA-capping enzyme exhibiting RNA 5'-triphosphate monophosphatase activity in the N-terminal part and mRNA guanylyltransferase activity in the C-terminal part. Catalyzes the first two steps of cap formation: by removing the gamma-phosphate from the 5'-triphosphate end of nascent mRNA to yield a diphosphate end, and by transferring the GMP moiety of GTP to the 5'-diphosphate terminus of RNA via a covalent enzyme-GMP reaction intermediate.</text>
</comment>
<evidence type="ECO:0000256" key="11">
    <source>
        <dbReference type="PIRSR" id="PIRSR036958-2"/>
    </source>
</evidence>
<evidence type="ECO:0000256" key="7">
    <source>
        <dbReference type="ARBA" id="ARBA00023134"/>
    </source>
</evidence>
<dbReference type="Pfam" id="PF01331">
    <property type="entry name" value="mRNA_cap_enzyme"/>
    <property type="match status" value="1"/>
</dbReference>
<evidence type="ECO:0000256" key="3">
    <source>
        <dbReference type="ARBA" id="ARBA00022679"/>
    </source>
</evidence>
<feature type="compositionally biased region" description="Polar residues" evidence="13">
    <location>
        <begin position="1"/>
        <end position="11"/>
    </location>
</feature>
<dbReference type="InterPro" id="IPR051029">
    <property type="entry name" value="mRNA_Capping_Enz/RNA_Phosphat"/>
</dbReference>
<dbReference type="GO" id="GO:0005634">
    <property type="term" value="C:nucleus"/>
    <property type="evidence" value="ECO:0007669"/>
    <property type="project" value="UniProtKB-SubCell"/>
</dbReference>
<evidence type="ECO:0000256" key="8">
    <source>
        <dbReference type="ARBA" id="ARBA00023242"/>
    </source>
</evidence>